<dbReference type="OrthoDB" id="5031137at2759"/>
<accession>A0A8H4KLC7</accession>
<dbReference type="AlphaFoldDB" id="A0A8H4KLC7"/>
<organism evidence="2 3">
    <name type="scientific">Fusarium austroafricanum</name>
    <dbReference type="NCBI Taxonomy" id="2364996"/>
    <lineage>
        <taxon>Eukaryota</taxon>
        <taxon>Fungi</taxon>
        <taxon>Dikarya</taxon>
        <taxon>Ascomycota</taxon>
        <taxon>Pezizomycotina</taxon>
        <taxon>Sordariomycetes</taxon>
        <taxon>Hypocreomycetidae</taxon>
        <taxon>Hypocreales</taxon>
        <taxon>Nectriaceae</taxon>
        <taxon>Fusarium</taxon>
        <taxon>Fusarium concolor species complex</taxon>
    </lineage>
</organism>
<name>A0A8H4KLC7_9HYPO</name>
<feature type="region of interest" description="Disordered" evidence="1">
    <location>
        <begin position="40"/>
        <end position="85"/>
    </location>
</feature>
<feature type="region of interest" description="Disordered" evidence="1">
    <location>
        <begin position="1"/>
        <end position="23"/>
    </location>
</feature>
<evidence type="ECO:0000313" key="3">
    <source>
        <dbReference type="Proteomes" id="UP000605986"/>
    </source>
</evidence>
<sequence>MASVEPSFRAGTTSNKEHSEPCGRMLMLYIYDTSSVQEKLLRRAEASPTQTDRTPERKSDPNHEHDDIRDLELVMKGSSSLGNQS</sequence>
<gene>
    <name evidence="2" type="ORF">F53441_5655</name>
</gene>
<dbReference type="EMBL" id="JAADJG010000221">
    <property type="protein sequence ID" value="KAF4451389.1"/>
    <property type="molecule type" value="Genomic_DNA"/>
</dbReference>
<feature type="compositionally biased region" description="Basic and acidic residues" evidence="1">
    <location>
        <begin position="53"/>
        <end position="73"/>
    </location>
</feature>
<protein>
    <submittedName>
        <fullName evidence="2">Uncharacterized protein</fullName>
    </submittedName>
</protein>
<evidence type="ECO:0000256" key="1">
    <source>
        <dbReference type="SAM" id="MobiDB-lite"/>
    </source>
</evidence>
<reference evidence="2" key="1">
    <citation type="submission" date="2020-01" db="EMBL/GenBank/DDBJ databases">
        <title>Identification and distribution of gene clusters putatively required for synthesis of sphingolipid metabolism inhibitors in phylogenetically diverse species of the filamentous fungus Fusarium.</title>
        <authorList>
            <person name="Kim H.-S."/>
            <person name="Busman M."/>
            <person name="Brown D.W."/>
            <person name="Divon H."/>
            <person name="Uhlig S."/>
            <person name="Proctor R.H."/>
        </authorList>
    </citation>
    <scope>NUCLEOTIDE SEQUENCE</scope>
    <source>
        <strain evidence="2">NRRL 53441</strain>
    </source>
</reference>
<proteinExistence type="predicted"/>
<evidence type="ECO:0000313" key="2">
    <source>
        <dbReference type="EMBL" id="KAF4451389.1"/>
    </source>
</evidence>
<dbReference type="Proteomes" id="UP000605986">
    <property type="component" value="Unassembled WGS sequence"/>
</dbReference>
<comment type="caution">
    <text evidence="2">The sequence shown here is derived from an EMBL/GenBank/DDBJ whole genome shotgun (WGS) entry which is preliminary data.</text>
</comment>
<keyword evidence="3" id="KW-1185">Reference proteome</keyword>